<dbReference type="AlphaFoldDB" id="A0A6L2KP44"/>
<dbReference type="Pfam" id="PF13976">
    <property type="entry name" value="gag_pre-integrs"/>
    <property type="match status" value="1"/>
</dbReference>
<evidence type="ECO:0000259" key="2">
    <source>
        <dbReference type="Pfam" id="PF13976"/>
    </source>
</evidence>
<feature type="compositionally biased region" description="Polar residues" evidence="1">
    <location>
        <begin position="108"/>
        <end position="117"/>
    </location>
</feature>
<proteinExistence type="predicted"/>
<comment type="caution">
    <text evidence="3">The sequence shown here is derived from an EMBL/GenBank/DDBJ whole genome shotgun (WGS) entry which is preliminary data.</text>
</comment>
<evidence type="ECO:0000256" key="1">
    <source>
        <dbReference type="SAM" id="MobiDB-lite"/>
    </source>
</evidence>
<feature type="domain" description="GAG-pre-integrase" evidence="2">
    <location>
        <begin position="228"/>
        <end position="267"/>
    </location>
</feature>
<name>A0A6L2KP44_TANCI</name>
<evidence type="ECO:0000313" key="3">
    <source>
        <dbReference type="EMBL" id="GEU50510.1"/>
    </source>
</evidence>
<gene>
    <name evidence="3" type="ORF">Tci_022488</name>
</gene>
<dbReference type="InterPro" id="IPR025724">
    <property type="entry name" value="GAG-pre-integrase_dom"/>
</dbReference>
<accession>A0A6L2KP44</accession>
<organism evidence="3">
    <name type="scientific">Tanacetum cinerariifolium</name>
    <name type="common">Dalmatian daisy</name>
    <name type="synonym">Chrysanthemum cinerariifolium</name>
    <dbReference type="NCBI Taxonomy" id="118510"/>
    <lineage>
        <taxon>Eukaryota</taxon>
        <taxon>Viridiplantae</taxon>
        <taxon>Streptophyta</taxon>
        <taxon>Embryophyta</taxon>
        <taxon>Tracheophyta</taxon>
        <taxon>Spermatophyta</taxon>
        <taxon>Magnoliopsida</taxon>
        <taxon>eudicotyledons</taxon>
        <taxon>Gunneridae</taxon>
        <taxon>Pentapetalae</taxon>
        <taxon>asterids</taxon>
        <taxon>campanulids</taxon>
        <taxon>Asterales</taxon>
        <taxon>Asteraceae</taxon>
        <taxon>Asteroideae</taxon>
        <taxon>Anthemideae</taxon>
        <taxon>Anthemidinae</taxon>
        <taxon>Tanacetum</taxon>
    </lineage>
</organism>
<feature type="region of interest" description="Disordered" evidence="1">
    <location>
        <begin position="108"/>
        <end position="153"/>
    </location>
</feature>
<sequence>MNYVLQAVPNEIYNSLDACENAKEMWKRIKVSCKSFISNSPQPYYVTHPSSVVDYEEDYQGELHVDSQEDKLTTAMMLLARAITQKFSTPTNNRVFTLSNTRNQAMIQDGVESSNSVRKPKSKDNKSKNRVLKNTNDKRSSVHARKVSSSVRLDSNNRETMNLTICQSNASVLTTKIINAVNDGSNIVCFSCVRFGNDHFATIIRYGDYVQGNLTGDDLLTGSRESNVYTISIFELADSSSVCLMSKATSTKSWLWHCRLSHLNFEYYAPSTSEVSNNSIENTFDVDNTSLPSSIIVEDSDASQIVTSSEEPITQDSSTPVLKTQSNEQIHDVTKLDGNTIMHSLKFLEFGEVGSSLNFQDPSNMHEFHQ</sequence>
<dbReference type="EMBL" id="BKCJ010002726">
    <property type="protein sequence ID" value="GEU50510.1"/>
    <property type="molecule type" value="Genomic_DNA"/>
</dbReference>
<reference evidence="3" key="1">
    <citation type="journal article" date="2019" name="Sci. Rep.">
        <title>Draft genome of Tanacetum cinerariifolium, the natural source of mosquito coil.</title>
        <authorList>
            <person name="Yamashiro T."/>
            <person name="Shiraishi A."/>
            <person name="Satake H."/>
            <person name="Nakayama K."/>
        </authorList>
    </citation>
    <scope>NUCLEOTIDE SEQUENCE</scope>
</reference>
<protein>
    <recommendedName>
        <fullName evidence="2">GAG-pre-integrase domain-containing protein</fullName>
    </recommendedName>
</protein>